<feature type="transmembrane region" description="Helical" evidence="6">
    <location>
        <begin position="337"/>
        <end position="359"/>
    </location>
</feature>
<protein>
    <submittedName>
        <fullName evidence="8">MFS transporter</fullName>
    </submittedName>
</protein>
<name>A0A399NSU3_9MICO</name>
<keyword evidence="5 6" id="KW-0472">Membrane</keyword>
<evidence type="ECO:0000259" key="7">
    <source>
        <dbReference type="PROSITE" id="PS50850"/>
    </source>
</evidence>
<evidence type="ECO:0000256" key="4">
    <source>
        <dbReference type="ARBA" id="ARBA00022989"/>
    </source>
</evidence>
<keyword evidence="3 6" id="KW-0812">Transmembrane</keyword>
<organism evidence="8 9">
    <name type="scientific">Clavibacter michiganensis</name>
    <dbReference type="NCBI Taxonomy" id="28447"/>
    <lineage>
        <taxon>Bacteria</taxon>
        <taxon>Bacillati</taxon>
        <taxon>Actinomycetota</taxon>
        <taxon>Actinomycetes</taxon>
        <taxon>Micrococcales</taxon>
        <taxon>Microbacteriaceae</taxon>
        <taxon>Clavibacter</taxon>
    </lineage>
</organism>
<dbReference type="PANTHER" id="PTHR43124">
    <property type="entry name" value="PURINE EFFLUX PUMP PBUE"/>
    <property type="match status" value="1"/>
</dbReference>
<feature type="transmembrane region" description="Helical" evidence="6">
    <location>
        <begin position="100"/>
        <end position="125"/>
    </location>
</feature>
<evidence type="ECO:0000313" key="9">
    <source>
        <dbReference type="Proteomes" id="UP000266298"/>
    </source>
</evidence>
<dbReference type="Pfam" id="PF07690">
    <property type="entry name" value="MFS_1"/>
    <property type="match status" value="1"/>
</dbReference>
<dbReference type="InterPro" id="IPR011701">
    <property type="entry name" value="MFS"/>
</dbReference>
<proteinExistence type="predicted"/>
<feature type="domain" description="Major facilitator superfamily (MFS) profile" evidence="7">
    <location>
        <begin position="9"/>
        <end position="388"/>
    </location>
</feature>
<evidence type="ECO:0000313" key="8">
    <source>
        <dbReference type="EMBL" id="RII97223.1"/>
    </source>
</evidence>
<feature type="transmembrane region" description="Helical" evidence="6">
    <location>
        <begin position="365"/>
        <end position="385"/>
    </location>
</feature>
<dbReference type="PANTHER" id="PTHR43124:SF3">
    <property type="entry name" value="CHLORAMPHENICOL EFFLUX PUMP RV0191"/>
    <property type="match status" value="1"/>
</dbReference>
<dbReference type="GO" id="GO:0022857">
    <property type="term" value="F:transmembrane transporter activity"/>
    <property type="evidence" value="ECO:0007669"/>
    <property type="project" value="InterPro"/>
</dbReference>
<dbReference type="RefSeq" id="WP_081840915.1">
    <property type="nucleotide sequence ID" value="NZ_QWEC01000100.1"/>
</dbReference>
<sequence length="406" mass="40889">MPRNRSAFPLAMLAVAAFVYNTSESFPVGALPEIASGLRVGESQVGALLTVYALVVAVTAIPFVVMTTRVARRRLVMITIVTLAVSSLAIAAAPSYEVLLLARLLSATTHGVFWSVLAPTAAMLVPAGRRGYATAVVFAGSSLALVAGTPLVAAMSTTVGWRAAAAALGVVSLLAAVGLRAGLPPLLVEAEPEKRHGRPFAGLLRDRGLALVCAATIVVVIGYFATYTYVSVFLGRYAGLDGRALSAVLAGLGVAGLASVAAVGRFEDRRPRLTVGVCFAVLAAGLGGLGVFGSAIPAPGFVVVSVVLVGGAFAAVPVCLQAAVLRVAPAASDVASSIYVVAFQVGIAGGSLSGGMLLDGGRMDAVPYLSAAATLAALLLVLSAARPRSPRDDARAACEGAGRSIP</sequence>
<feature type="transmembrane region" description="Helical" evidence="6">
    <location>
        <begin position="46"/>
        <end position="68"/>
    </location>
</feature>
<gene>
    <name evidence="8" type="ORF">DZF96_08240</name>
</gene>
<dbReference type="EMBL" id="QWEC01000100">
    <property type="protein sequence ID" value="RII97223.1"/>
    <property type="molecule type" value="Genomic_DNA"/>
</dbReference>
<evidence type="ECO:0000256" key="1">
    <source>
        <dbReference type="ARBA" id="ARBA00004651"/>
    </source>
</evidence>
<dbReference type="AlphaFoldDB" id="A0A399NSU3"/>
<feature type="transmembrane region" description="Helical" evidence="6">
    <location>
        <begin position="209"/>
        <end position="232"/>
    </location>
</feature>
<keyword evidence="4 6" id="KW-1133">Transmembrane helix</keyword>
<dbReference type="Proteomes" id="UP000266298">
    <property type="component" value="Unassembled WGS sequence"/>
</dbReference>
<feature type="transmembrane region" description="Helical" evidence="6">
    <location>
        <begin position="165"/>
        <end position="188"/>
    </location>
</feature>
<feature type="transmembrane region" description="Helical" evidence="6">
    <location>
        <begin position="132"/>
        <end position="153"/>
    </location>
</feature>
<comment type="subcellular location">
    <subcellularLocation>
        <location evidence="1">Cell membrane</location>
        <topology evidence="1">Multi-pass membrane protein</topology>
    </subcellularLocation>
</comment>
<dbReference type="SUPFAM" id="SSF103473">
    <property type="entry name" value="MFS general substrate transporter"/>
    <property type="match status" value="1"/>
</dbReference>
<evidence type="ECO:0000256" key="3">
    <source>
        <dbReference type="ARBA" id="ARBA00022692"/>
    </source>
</evidence>
<keyword evidence="2" id="KW-1003">Cell membrane</keyword>
<evidence type="ECO:0000256" key="5">
    <source>
        <dbReference type="ARBA" id="ARBA00023136"/>
    </source>
</evidence>
<feature type="transmembrane region" description="Helical" evidence="6">
    <location>
        <begin position="75"/>
        <end position="94"/>
    </location>
</feature>
<comment type="caution">
    <text evidence="8">The sequence shown here is derived from an EMBL/GenBank/DDBJ whole genome shotgun (WGS) entry which is preliminary data.</text>
</comment>
<reference evidence="8 9" key="1">
    <citation type="submission" date="2018-08" db="EMBL/GenBank/DDBJ databases">
        <title>Genome Sequence of Clavibacter michiganensis Subspecies type strains, and the Atypical Peach-Colored Strains Isolated from Tomato.</title>
        <authorList>
            <person name="Osdaghi E."/>
            <person name="Portier P."/>
            <person name="Briand M."/>
            <person name="Jacques M.-A."/>
        </authorList>
    </citation>
    <scope>NUCLEOTIDE SEQUENCE [LARGE SCALE GENOMIC DNA]</scope>
    <source>
        <strain evidence="8 9">CFBP 7493</strain>
    </source>
</reference>
<dbReference type="InterPro" id="IPR036259">
    <property type="entry name" value="MFS_trans_sf"/>
</dbReference>
<dbReference type="CDD" id="cd17324">
    <property type="entry name" value="MFS_NepI_like"/>
    <property type="match status" value="1"/>
</dbReference>
<dbReference type="Gene3D" id="1.20.1250.20">
    <property type="entry name" value="MFS general substrate transporter like domains"/>
    <property type="match status" value="1"/>
</dbReference>
<dbReference type="InterPro" id="IPR020846">
    <property type="entry name" value="MFS_dom"/>
</dbReference>
<accession>A0A399NSU3</accession>
<feature type="transmembrane region" description="Helical" evidence="6">
    <location>
        <begin position="275"/>
        <end position="296"/>
    </location>
</feature>
<dbReference type="InterPro" id="IPR050189">
    <property type="entry name" value="MFS_Efflux_Transporters"/>
</dbReference>
<feature type="transmembrane region" description="Helical" evidence="6">
    <location>
        <begin position="244"/>
        <end position="263"/>
    </location>
</feature>
<dbReference type="PROSITE" id="PS50850">
    <property type="entry name" value="MFS"/>
    <property type="match status" value="1"/>
</dbReference>
<evidence type="ECO:0000256" key="6">
    <source>
        <dbReference type="SAM" id="Phobius"/>
    </source>
</evidence>
<evidence type="ECO:0000256" key="2">
    <source>
        <dbReference type="ARBA" id="ARBA00022475"/>
    </source>
</evidence>
<feature type="transmembrane region" description="Helical" evidence="6">
    <location>
        <begin position="302"/>
        <end position="325"/>
    </location>
</feature>
<dbReference type="GO" id="GO:0005886">
    <property type="term" value="C:plasma membrane"/>
    <property type="evidence" value="ECO:0007669"/>
    <property type="project" value="UniProtKB-SubCell"/>
</dbReference>